<feature type="chain" id="PRO_5005326704" description="Trehalase" evidence="8">
    <location>
        <begin position="20"/>
        <end position="616"/>
    </location>
</feature>
<dbReference type="PROSITE" id="PS00928">
    <property type="entry name" value="TREHALASE_2"/>
    <property type="match status" value="1"/>
</dbReference>
<evidence type="ECO:0000256" key="7">
    <source>
        <dbReference type="RuleBase" id="RU361180"/>
    </source>
</evidence>
<evidence type="ECO:0000256" key="8">
    <source>
        <dbReference type="SAM" id="SignalP"/>
    </source>
</evidence>
<sequence>MQVIESLAILLTLFSSSLALLVQQNYLKHRHVRSISSIEDSDRAVGEHEDFITKGKLLQSSANRFANPTSVSKIIILKGNLPLLKKIEACDEFNAPNRHMVYCSGKLLQAVMSAHLYNDSKTFVDKPMKEGRNGSKLLKDFEAMFPQPVNEISREELRLFLDENFDEEGHELQSCQLTDWSKDPPRFNVIRDSTLREFANKLNSIWKKLCREVKPIVNQSPQRFSLIYVPHPFIIPGGRFREFYYWDAYWILKGLIASGMTDTAKSMILNFAYMINTYGFVPNGGRIYYLRRSQPPMFAPMVYEYYHATRDKQIVRDMLPLIEKEFHFWQTNRSVFIEVNGETFEMYQYRTPSTVPRPESYREDYLTAQNIKDENDKRKFHQNIASAAESGWDFSIRWFADKHSLTSIQTADILPVDLNAFICYNIHILGSLHGEVGNHKKSSVWIANYIKFRDQFEKTFYVDDAKGWYDYNFKTRKHNTDFYASIAVPLFTQCYEPLSLAKSDDLYAKMEEMGVFSYKGGIPTSLQTQSTQQWDFPNGWSPLNHMIIEGLRKSGDPRMQQKAFILAKKWVLANLQVFQADKAMWEKYDVVSSLPKLGRGGEYDVQVSQFPFGFLR</sequence>
<dbReference type="GO" id="GO:0004555">
    <property type="term" value="F:alpha,alpha-trehalase activity"/>
    <property type="evidence" value="ECO:0007669"/>
    <property type="project" value="UniProtKB-EC"/>
</dbReference>
<dbReference type="SUPFAM" id="SSF48208">
    <property type="entry name" value="Six-hairpin glycosidases"/>
    <property type="match status" value="1"/>
</dbReference>
<dbReference type="EC" id="3.2.1.28" evidence="3 7"/>
<evidence type="ECO:0000256" key="3">
    <source>
        <dbReference type="ARBA" id="ARBA00012757"/>
    </source>
</evidence>
<protein>
    <recommendedName>
        <fullName evidence="4 7">Trehalase</fullName>
        <ecNumber evidence="3 7">3.2.1.28</ecNumber>
    </recommendedName>
    <alternativeName>
        <fullName evidence="7">Alpha-trehalose glucohydrolase</fullName>
    </alternativeName>
</protein>
<comment type="catalytic activity">
    <reaction evidence="1 7">
        <text>alpha,alpha-trehalose + H2O = alpha-D-glucose + beta-D-glucose</text>
        <dbReference type="Rhea" id="RHEA:32675"/>
        <dbReference type="ChEBI" id="CHEBI:15377"/>
        <dbReference type="ChEBI" id="CHEBI:15903"/>
        <dbReference type="ChEBI" id="CHEBI:16551"/>
        <dbReference type="ChEBI" id="CHEBI:17925"/>
        <dbReference type="EC" id="3.2.1.28"/>
    </reaction>
</comment>
<evidence type="ECO:0000256" key="1">
    <source>
        <dbReference type="ARBA" id="ARBA00001576"/>
    </source>
</evidence>
<evidence type="ECO:0000256" key="5">
    <source>
        <dbReference type="ARBA" id="ARBA00022801"/>
    </source>
</evidence>
<dbReference type="GO" id="GO:0005993">
    <property type="term" value="P:trehalose catabolic process"/>
    <property type="evidence" value="ECO:0007669"/>
    <property type="project" value="TreeGrafter"/>
</dbReference>
<dbReference type="InterPro" id="IPR001661">
    <property type="entry name" value="Glyco_hydro_37"/>
</dbReference>
<accession>A0A0K0DGH4</accession>
<keyword evidence="6 7" id="KW-0326">Glycosidase</keyword>
<keyword evidence="8" id="KW-0732">Signal</keyword>
<dbReference type="Pfam" id="PF01204">
    <property type="entry name" value="Trehalase"/>
    <property type="match status" value="1"/>
</dbReference>
<dbReference type="WBParaSite" id="ACAC_0001019301-mRNA-1">
    <property type="protein sequence ID" value="ACAC_0001019301-mRNA-1"/>
    <property type="gene ID" value="ACAC_0001019301"/>
</dbReference>
<comment type="similarity">
    <text evidence="2 7">Belongs to the glycosyl hydrolase 37 family.</text>
</comment>
<proteinExistence type="inferred from homology"/>
<dbReference type="PANTHER" id="PTHR23403:SF1">
    <property type="entry name" value="TREHALASE"/>
    <property type="match status" value="1"/>
</dbReference>
<dbReference type="Proteomes" id="UP000035642">
    <property type="component" value="Unassembled WGS sequence"/>
</dbReference>
<dbReference type="InterPro" id="IPR012341">
    <property type="entry name" value="6hp_glycosidase-like_sf"/>
</dbReference>
<dbReference type="STRING" id="6313.A0A0K0DGH4"/>
<evidence type="ECO:0000256" key="2">
    <source>
        <dbReference type="ARBA" id="ARBA00005615"/>
    </source>
</evidence>
<evidence type="ECO:0000256" key="4">
    <source>
        <dbReference type="ARBA" id="ARBA00019905"/>
    </source>
</evidence>
<name>A0A0K0DGH4_ANGCA</name>
<dbReference type="AlphaFoldDB" id="A0A0K0DGH4"/>
<evidence type="ECO:0000313" key="9">
    <source>
        <dbReference type="Proteomes" id="UP000035642"/>
    </source>
</evidence>
<reference evidence="9" key="1">
    <citation type="submission" date="2012-09" db="EMBL/GenBank/DDBJ databases">
        <authorList>
            <person name="Martin A.A."/>
        </authorList>
    </citation>
    <scope>NUCLEOTIDE SEQUENCE</scope>
</reference>
<dbReference type="PROSITE" id="PS00927">
    <property type="entry name" value="TREHALASE_1"/>
    <property type="match status" value="1"/>
</dbReference>
<reference evidence="10" key="2">
    <citation type="submission" date="2017-02" db="UniProtKB">
        <authorList>
            <consortium name="WormBaseParasite"/>
        </authorList>
    </citation>
    <scope>IDENTIFICATION</scope>
</reference>
<evidence type="ECO:0000256" key="6">
    <source>
        <dbReference type="ARBA" id="ARBA00023295"/>
    </source>
</evidence>
<dbReference type="Gene3D" id="1.50.10.10">
    <property type="match status" value="1"/>
</dbReference>
<dbReference type="InterPro" id="IPR018232">
    <property type="entry name" value="Glyco_hydro_37_CS"/>
</dbReference>
<dbReference type="PANTHER" id="PTHR23403">
    <property type="entry name" value="TREHALASE"/>
    <property type="match status" value="1"/>
</dbReference>
<dbReference type="InterPro" id="IPR008928">
    <property type="entry name" value="6-hairpin_glycosidase_sf"/>
</dbReference>
<keyword evidence="9" id="KW-1185">Reference proteome</keyword>
<organism evidence="9 10">
    <name type="scientific">Angiostrongylus cantonensis</name>
    <name type="common">Rat lungworm</name>
    <dbReference type="NCBI Taxonomy" id="6313"/>
    <lineage>
        <taxon>Eukaryota</taxon>
        <taxon>Metazoa</taxon>
        <taxon>Ecdysozoa</taxon>
        <taxon>Nematoda</taxon>
        <taxon>Chromadorea</taxon>
        <taxon>Rhabditida</taxon>
        <taxon>Rhabditina</taxon>
        <taxon>Rhabditomorpha</taxon>
        <taxon>Strongyloidea</taxon>
        <taxon>Metastrongylidae</taxon>
        <taxon>Angiostrongylus</taxon>
    </lineage>
</organism>
<evidence type="ECO:0000313" key="10">
    <source>
        <dbReference type="WBParaSite" id="ACAC_0001019301-mRNA-1"/>
    </source>
</evidence>
<dbReference type="PRINTS" id="PR00744">
    <property type="entry name" value="GLHYDRLASE37"/>
</dbReference>
<feature type="signal peptide" evidence="8">
    <location>
        <begin position="1"/>
        <end position="19"/>
    </location>
</feature>
<keyword evidence="5 7" id="KW-0378">Hydrolase</keyword>